<dbReference type="InterPro" id="IPR003752">
    <property type="entry name" value="DiS_bond_form_DsbB/BdbC"/>
</dbReference>
<feature type="transmembrane region" description="Helical" evidence="15">
    <location>
        <begin position="67"/>
        <end position="88"/>
    </location>
</feature>
<comment type="function">
    <text evidence="14">Required for disulfide bond formation in some periplasmic proteins. Acts by oxidizing the DsbA protein.</text>
</comment>
<dbReference type="EMBL" id="SRIO01000016">
    <property type="protein sequence ID" value="TFZ81765.1"/>
    <property type="molecule type" value="Genomic_DNA"/>
</dbReference>
<evidence type="ECO:0000256" key="3">
    <source>
        <dbReference type="ARBA" id="ARBA00022448"/>
    </source>
</evidence>
<feature type="topological domain" description="Periplasmic" evidence="14">
    <location>
        <begin position="26"/>
        <end position="43"/>
    </location>
</feature>
<organism evidence="16 17">
    <name type="scientific">Candidatus Macondimonas diazotrophica</name>
    <dbReference type="NCBI Taxonomy" id="2305248"/>
    <lineage>
        <taxon>Bacteria</taxon>
        <taxon>Pseudomonadati</taxon>
        <taxon>Pseudomonadota</taxon>
        <taxon>Gammaproteobacteria</taxon>
        <taxon>Chromatiales</taxon>
        <taxon>Ectothiorhodospiraceae</taxon>
        <taxon>Candidatus Macondimonas</taxon>
    </lineage>
</organism>
<dbReference type="GO" id="GO:0006457">
    <property type="term" value="P:protein folding"/>
    <property type="evidence" value="ECO:0007669"/>
    <property type="project" value="InterPro"/>
</dbReference>
<evidence type="ECO:0000256" key="2">
    <source>
        <dbReference type="ARBA" id="ARBA00008823"/>
    </source>
</evidence>
<reference evidence="16 17" key="1">
    <citation type="journal article" date="2019" name="ISME J.">
        <title>Candidatus Macondimonas diazotrophica, a novel gammaproteobacterial genus dominating crude-oil-contaminated coastal sediments.</title>
        <authorList>
            <person name="Karthikeyan S."/>
            <person name="Konstantinidis K."/>
        </authorList>
    </citation>
    <scope>NUCLEOTIDE SEQUENCE [LARGE SCALE GENOMIC DNA]</scope>
    <source>
        <strain evidence="16 17">KTK01</strain>
    </source>
</reference>
<feature type="topological domain" description="Cytoplasmic" evidence="14">
    <location>
        <begin position="61"/>
        <end position="66"/>
    </location>
</feature>
<evidence type="ECO:0000256" key="10">
    <source>
        <dbReference type="ARBA" id="ARBA00023136"/>
    </source>
</evidence>
<dbReference type="Pfam" id="PF02600">
    <property type="entry name" value="DsbB"/>
    <property type="match status" value="1"/>
</dbReference>
<evidence type="ECO:0000313" key="17">
    <source>
        <dbReference type="Proteomes" id="UP000297890"/>
    </source>
</evidence>
<dbReference type="InterPro" id="IPR022920">
    <property type="entry name" value="Disulphide_bond_form_DsbB"/>
</dbReference>
<keyword evidence="12 14" id="KW-0143">Chaperone</keyword>
<feature type="transmembrane region" description="Helical" evidence="15">
    <location>
        <begin position="7"/>
        <end position="27"/>
    </location>
</feature>
<dbReference type="OrthoDB" id="3711263at2"/>
<evidence type="ECO:0000256" key="8">
    <source>
        <dbReference type="ARBA" id="ARBA00022989"/>
    </source>
</evidence>
<name>A0A4Z0F8F6_9GAMM</name>
<evidence type="ECO:0000256" key="15">
    <source>
        <dbReference type="SAM" id="Phobius"/>
    </source>
</evidence>
<evidence type="ECO:0000256" key="11">
    <source>
        <dbReference type="ARBA" id="ARBA00023157"/>
    </source>
</evidence>
<evidence type="ECO:0000256" key="13">
    <source>
        <dbReference type="ARBA" id="ARBA00023284"/>
    </source>
</evidence>
<dbReference type="GO" id="GO:0015035">
    <property type="term" value="F:protein-disulfide reductase activity"/>
    <property type="evidence" value="ECO:0007669"/>
    <property type="project" value="UniProtKB-UniRule"/>
</dbReference>
<dbReference type="Proteomes" id="UP000297890">
    <property type="component" value="Unassembled WGS sequence"/>
</dbReference>
<evidence type="ECO:0000256" key="5">
    <source>
        <dbReference type="ARBA" id="ARBA00022519"/>
    </source>
</evidence>
<keyword evidence="5" id="KW-0997">Cell inner membrane</keyword>
<keyword evidence="17" id="KW-1185">Reference proteome</keyword>
<evidence type="ECO:0000313" key="16">
    <source>
        <dbReference type="EMBL" id="TFZ81765.1"/>
    </source>
</evidence>
<keyword evidence="4 14" id="KW-1003">Cell membrane</keyword>
<comment type="subcellular location">
    <subcellularLocation>
        <location evidence="1">Cell inner membrane</location>
        <topology evidence="1">Multi-pass membrane protein</topology>
    </subcellularLocation>
    <subcellularLocation>
        <location evidence="14">Cell membrane</location>
        <topology evidence="14">Multi-pass membrane protein</topology>
    </subcellularLocation>
</comment>
<dbReference type="GO" id="GO:0005886">
    <property type="term" value="C:plasma membrane"/>
    <property type="evidence" value="ECO:0007669"/>
    <property type="project" value="UniProtKB-SubCell"/>
</dbReference>
<feature type="disulfide bond" description="Redox-active" evidence="14">
    <location>
        <begin position="35"/>
        <end position="38"/>
    </location>
</feature>
<dbReference type="Gene3D" id="1.20.1550.10">
    <property type="entry name" value="DsbB-like"/>
    <property type="match status" value="1"/>
</dbReference>
<keyword evidence="3 14" id="KW-0813">Transport</keyword>
<protein>
    <recommendedName>
        <fullName evidence="14">Disulfide bond formation protein B</fullName>
    </recommendedName>
    <alternativeName>
        <fullName evidence="14">Disulfide oxidoreductase</fullName>
    </alternativeName>
</protein>
<comment type="caution">
    <text evidence="16">The sequence shown here is derived from an EMBL/GenBank/DDBJ whole genome shotgun (WGS) entry which is preliminary data.</text>
</comment>
<feature type="transmembrane region" description="Helical" evidence="15">
    <location>
        <begin position="139"/>
        <end position="159"/>
    </location>
</feature>
<accession>A0A4Z0F8F6</accession>
<dbReference type="PANTHER" id="PTHR36570:SF3">
    <property type="entry name" value="DISULFIDE BOND FORMATION PROTEIN B"/>
    <property type="match status" value="1"/>
</dbReference>
<feature type="transmembrane region" description="Helical" evidence="15">
    <location>
        <begin position="39"/>
        <end position="58"/>
    </location>
</feature>
<comment type="similarity">
    <text evidence="2 14">Belongs to the DsbB family.</text>
</comment>
<proteinExistence type="inferred from homology"/>
<evidence type="ECO:0000256" key="6">
    <source>
        <dbReference type="ARBA" id="ARBA00022692"/>
    </source>
</evidence>
<keyword evidence="8 14" id="KW-1133">Transmembrane helix</keyword>
<dbReference type="InterPro" id="IPR050183">
    <property type="entry name" value="DsbB"/>
</dbReference>
<keyword evidence="9 14" id="KW-0560">Oxidoreductase</keyword>
<keyword evidence="11 14" id="KW-1015">Disulfide bond</keyword>
<dbReference type="InterPro" id="IPR023380">
    <property type="entry name" value="DsbB-like_sf"/>
</dbReference>
<gene>
    <name evidence="14" type="primary">dsbB</name>
    <name evidence="16" type="ORF">E4680_11230</name>
</gene>
<dbReference type="SUPFAM" id="SSF158442">
    <property type="entry name" value="DsbB-like"/>
    <property type="match status" value="1"/>
</dbReference>
<evidence type="ECO:0000256" key="1">
    <source>
        <dbReference type="ARBA" id="ARBA00004429"/>
    </source>
</evidence>
<dbReference type="GO" id="GO:0009055">
    <property type="term" value="F:electron transfer activity"/>
    <property type="evidence" value="ECO:0007669"/>
    <property type="project" value="UniProtKB-UniRule"/>
</dbReference>
<keyword evidence="7 14" id="KW-0249">Electron transport</keyword>
<evidence type="ECO:0000256" key="7">
    <source>
        <dbReference type="ARBA" id="ARBA00022982"/>
    </source>
</evidence>
<dbReference type="AlphaFoldDB" id="A0A4Z0F8F6"/>
<evidence type="ECO:0000256" key="12">
    <source>
        <dbReference type="ARBA" id="ARBA00023186"/>
    </source>
</evidence>
<feature type="topological domain" description="Cytoplasmic" evidence="14">
    <location>
        <begin position="1"/>
        <end position="8"/>
    </location>
</feature>
<dbReference type="HAMAP" id="MF_00286">
    <property type="entry name" value="DsbB"/>
    <property type="match status" value="1"/>
</dbReference>
<evidence type="ECO:0000256" key="4">
    <source>
        <dbReference type="ARBA" id="ARBA00022475"/>
    </source>
</evidence>
<evidence type="ECO:0000256" key="14">
    <source>
        <dbReference type="HAMAP-Rule" id="MF_00286"/>
    </source>
</evidence>
<dbReference type="PANTHER" id="PTHR36570">
    <property type="entry name" value="DISULFIDE BOND FORMATION PROTEIN B"/>
    <property type="match status" value="1"/>
</dbReference>
<keyword evidence="10 14" id="KW-0472">Membrane</keyword>
<keyword evidence="6 14" id="KW-0812">Transmembrane</keyword>
<comment type="caution">
    <text evidence="14">Lacks conserved residue(s) required for the propagation of feature annotation.</text>
</comment>
<evidence type="ECO:0000256" key="9">
    <source>
        <dbReference type="ARBA" id="ARBA00023002"/>
    </source>
</evidence>
<sequence>MGLSPRQINFGGFSICVLLMAYAYYLQYVEGREPCPLCIFQRVGLVALGLTFLSMTVYQPGRIGQRIYAVLLGLIAIAGAGVAGRHVWLQNLPPDKVPACGPDLATMMQAWPLQTVIQNVLRGSGECAIVDWSFLGISIPGWCLIWFIVLGIVGVTVNIRASLAR</sequence>
<keyword evidence="13 14" id="KW-0676">Redox-active center</keyword>
<feature type="topological domain" description="Cytoplasmic" evidence="14">
    <location>
        <begin position="161"/>
        <end position="165"/>
    </location>
</feature>